<dbReference type="EMBL" id="HBUF01179613">
    <property type="protein sequence ID" value="CAG6654935.1"/>
    <property type="molecule type" value="Transcribed_RNA"/>
</dbReference>
<keyword evidence="1" id="KW-0812">Transmembrane</keyword>
<evidence type="ECO:0000256" key="1">
    <source>
        <dbReference type="SAM" id="Phobius"/>
    </source>
</evidence>
<keyword evidence="2" id="KW-0732">Signal</keyword>
<protein>
    <submittedName>
        <fullName evidence="3">Uncharacterized protein</fullName>
    </submittedName>
</protein>
<proteinExistence type="predicted"/>
<organism evidence="3">
    <name type="scientific">Cacopsylla melanoneura</name>
    <dbReference type="NCBI Taxonomy" id="428564"/>
    <lineage>
        <taxon>Eukaryota</taxon>
        <taxon>Metazoa</taxon>
        <taxon>Ecdysozoa</taxon>
        <taxon>Arthropoda</taxon>
        <taxon>Hexapoda</taxon>
        <taxon>Insecta</taxon>
        <taxon>Pterygota</taxon>
        <taxon>Neoptera</taxon>
        <taxon>Paraneoptera</taxon>
        <taxon>Hemiptera</taxon>
        <taxon>Sternorrhyncha</taxon>
        <taxon>Psylloidea</taxon>
        <taxon>Psyllidae</taxon>
        <taxon>Psyllinae</taxon>
        <taxon>Cacopsylla</taxon>
    </lineage>
</organism>
<feature type="transmembrane region" description="Helical" evidence="1">
    <location>
        <begin position="64"/>
        <end position="85"/>
    </location>
</feature>
<dbReference type="AlphaFoldDB" id="A0A8D8WEA2"/>
<name>A0A8D8WEA2_9HEMI</name>
<feature type="chain" id="PRO_5034936255" evidence="2">
    <location>
        <begin position="19"/>
        <end position="106"/>
    </location>
</feature>
<reference evidence="3" key="1">
    <citation type="submission" date="2021-05" db="EMBL/GenBank/DDBJ databases">
        <authorList>
            <person name="Alioto T."/>
            <person name="Alioto T."/>
            <person name="Gomez Garrido J."/>
        </authorList>
    </citation>
    <scope>NUCLEOTIDE SEQUENCE</scope>
</reference>
<evidence type="ECO:0000256" key="2">
    <source>
        <dbReference type="SAM" id="SignalP"/>
    </source>
</evidence>
<evidence type="ECO:0000313" key="3">
    <source>
        <dbReference type="EMBL" id="CAG6654935.1"/>
    </source>
</evidence>
<keyword evidence="1" id="KW-0472">Membrane</keyword>
<feature type="signal peptide" evidence="2">
    <location>
        <begin position="1"/>
        <end position="18"/>
    </location>
</feature>
<sequence>MAKTNFFGVLLVSTFVFAEKSVKTFINEHIKIPSFLANANMFVFICSVFIKKSCFLTFAPKSKMFFIFFSLRSKCFPLYLLYFILRINEQIFSKIPTFSPPIYTNM</sequence>
<keyword evidence="1" id="KW-1133">Transmembrane helix</keyword>
<feature type="transmembrane region" description="Helical" evidence="1">
    <location>
        <begin position="34"/>
        <end position="52"/>
    </location>
</feature>
<accession>A0A8D8WEA2</accession>